<keyword evidence="4" id="KW-1185">Reference proteome</keyword>
<protein>
    <submittedName>
        <fullName evidence="3">Uncharacterized protein</fullName>
    </submittedName>
</protein>
<dbReference type="AlphaFoldDB" id="A0A8K0KE45"/>
<organism evidence="3 4">
    <name type="scientific">Ladona fulva</name>
    <name type="common">Scarce chaser dragonfly</name>
    <name type="synonym">Libellula fulva</name>
    <dbReference type="NCBI Taxonomy" id="123851"/>
    <lineage>
        <taxon>Eukaryota</taxon>
        <taxon>Metazoa</taxon>
        <taxon>Ecdysozoa</taxon>
        <taxon>Arthropoda</taxon>
        <taxon>Hexapoda</taxon>
        <taxon>Insecta</taxon>
        <taxon>Pterygota</taxon>
        <taxon>Palaeoptera</taxon>
        <taxon>Odonata</taxon>
        <taxon>Epiprocta</taxon>
        <taxon>Anisoptera</taxon>
        <taxon>Libelluloidea</taxon>
        <taxon>Libellulidae</taxon>
        <taxon>Ladona</taxon>
    </lineage>
</organism>
<dbReference type="Proteomes" id="UP000792457">
    <property type="component" value="Unassembled WGS sequence"/>
</dbReference>
<accession>A0A8K0KE45</accession>
<sequence>MDTCETSSWTTVIMQYFSVLILIIFAICIALKVMERYNPRPPRNAPCRRIHSTIRICRRGSSPKTYCRNQAPLEPPNLKKKTRLLVKRSCKCPKKRRNSCHSDSSLSSTSSLGSQEGLHESSEESN</sequence>
<feature type="compositionally biased region" description="Basic and acidic residues" evidence="1">
    <location>
        <begin position="117"/>
        <end position="126"/>
    </location>
</feature>
<keyword evidence="2" id="KW-0812">Transmembrane</keyword>
<feature type="region of interest" description="Disordered" evidence="1">
    <location>
        <begin position="92"/>
        <end position="126"/>
    </location>
</feature>
<proteinExistence type="predicted"/>
<reference evidence="3" key="1">
    <citation type="submission" date="2013-04" db="EMBL/GenBank/DDBJ databases">
        <authorList>
            <person name="Qu J."/>
            <person name="Murali S.C."/>
            <person name="Bandaranaike D."/>
            <person name="Bellair M."/>
            <person name="Blankenburg K."/>
            <person name="Chao H."/>
            <person name="Dinh H."/>
            <person name="Doddapaneni H."/>
            <person name="Downs B."/>
            <person name="Dugan-Rocha S."/>
            <person name="Elkadiri S."/>
            <person name="Gnanaolivu R.D."/>
            <person name="Hernandez B."/>
            <person name="Javaid M."/>
            <person name="Jayaseelan J.C."/>
            <person name="Lee S."/>
            <person name="Li M."/>
            <person name="Ming W."/>
            <person name="Munidasa M."/>
            <person name="Muniz J."/>
            <person name="Nguyen L."/>
            <person name="Ongeri F."/>
            <person name="Osuji N."/>
            <person name="Pu L.-L."/>
            <person name="Puazo M."/>
            <person name="Qu C."/>
            <person name="Quiroz J."/>
            <person name="Raj R."/>
            <person name="Weissenberger G."/>
            <person name="Xin Y."/>
            <person name="Zou X."/>
            <person name="Han Y."/>
            <person name="Richards S."/>
            <person name="Worley K."/>
            <person name="Muzny D."/>
            <person name="Gibbs R."/>
        </authorList>
    </citation>
    <scope>NUCLEOTIDE SEQUENCE</scope>
    <source>
        <strain evidence="3">Sampled in the wild</strain>
    </source>
</reference>
<reference evidence="3" key="2">
    <citation type="submission" date="2017-10" db="EMBL/GenBank/DDBJ databases">
        <title>Ladona fulva Genome sequencing and assembly.</title>
        <authorList>
            <person name="Murali S."/>
            <person name="Richards S."/>
            <person name="Bandaranaike D."/>
            <person name="Bellair M."/>
            <person name="Blankenburg K."/>
            <person name="Chao H."/>
            <person name="Dinh H."/>
            <person name="Doddapaneni H."/>
            <person name="Dugan-Rocha S."/>
            <person name="Elkadiri S."/>
            <person name="Gnanaolivu R."/>
            <person name="Hernandez B."/>
            <person name="Skinner E."/>
            <person name="Javaid M."/>
            <person name="Lee S."/>
            <person name="Li M."/>
            <person name="Ming W."/>
            <person name="Munidasa M."/>
            <person name="Muniz J."/>
            <person name="Nguyen L."/>
            <person name="Hughes D."/>
            <person name="Osuji N."/>
            <person name="Pu L.-L."/>
            <person name="Puazo M."/>
            <person name="Qu C."/>
            <person name="Quiroz J."/>
            <person name="Raj R."/>
            <person name="Weissenberger G."/>
            <person name="Xin Y."/>
            <person name="Zou X."/>
            <person name="Han Y."/>
            <person name="Worley K."/>
            <person name="Muzny D."/>
            <person name="Gibbs R."/>
        </authorList>
    </citation>
    <scope>NUCLEOTIDE SEQUENCE</scope>
    <source>
        <strain evidence="3">Sampled in the wild</strain>
    </source>
</reference>
<dbReference type="EMBL" id="KZ308504">
    <property type="protein sequence ID" value="KAG8230698.1"/>
    <property type="molecule type" value="Genomic_DNA"/>
</dbReference>
<comment type="caution">
    <text evidence="3">The sequence shown here is derived from an EMBL/GenBank/DDBJ whole genome shotgun (WGS) entry which is preliminary data.</text>
</comment>
<keyword evidence="2" id="KW-1133">Transmembrane helix</keyword>
<name>A0A8K0KE45_LADFU</name>
<evidence type="ECO:0000256" key="1">
    <source>
        <dbReference type="SAM" id="MobiDB-lite"/>
    </source>
</evidence>
<keyword evidence="2" id="KW-0472">Membrane</keyword>
<gene>
    <name evidence="3" type="ORF">J437_LFUL014685</name>
</gene>
<feature type="compositionally biased region" description="Low complexity" evidence="1">
    <location>
        <begin position="101"/>
        <end position="114"/>
    </location>
</feature>
<evidence type="ECO:0000313" key="3">
    <source>
        <dbReference type="EMBL" id="KAG8230698.1"/>
    </source>
</evidence>
<feature type="transmembrane region" description="Helical" evidence="2">
    <location>
        <begin position="12"/>
        <end position="34"/>
    </location>
</feature>
<evidence type="ECO:0000256" key="2">
    <source>
        <dbReference type="SAM" id="Phobius"/>
    </source>
</evidence>
<evidence type="ECO:0000313" key="4">
    <source>
        <dbReference type="Proteomes" id="UP000792457"/>
    </source>
</evidence>